<evidence type="ECO:0000313" key="1">
    <source>
        <dbReference type="EMBL" id="JAD89278.1"/>
    </source>
</evidence>
<protein>
    <submittedName>
        <fullName evidence="1">Uncharacterized protein</fullName>
    </submittedName>
</protein>
<reference evidence="1" key="2">
    <citation type="journal article" date="2015" name="Data Brief">
        <title>Shoot transcriptome of the giant reed, Arundo donax.</title>
        <authorList>
            <person name="Barrero R.A."/>
            <person name="Guerrero F.D."/>
            <person name="Moolhuijzen P."/>
            <person name="Goolsby J.A."/>
            <person name="Tidwell J."/>
            <person name="Bellgard S.E."/>
            <person name="Bellgard M.I."/>
        </authorList>
    </citation>
    <scope>NUCLEOTIDE SEQUENCE</scope>
    <source>
        <tissue evidence="1">Shoot tissue taken approximately 20 cm above the soil surface</tissue>
    </source>
</reference>
<accession>A0A0A9DRF4</accession>
<dbReference type="EMBL" id="GBRH01208617">
    <property type="protein sequence ID" value="JAD89278.1"/>
    <property type="molecule type" value="Transcribed_RNA"/>
</dbReference>
<organism evidence="1">
    <name type="scientific">Arundo donax</name>
    <name type="common">Giant reed</name>
    <name type="synonym">Donax arundinaceus</name>
    <dbReference type="NCBI Taxonomy" id="35708"/>
    <lineage>
        <taxon>Eukaryota</taxon>
        <taxon>Viridiplantae</taxon>
        <taxon>Streptophyta</taxon>
        <taxon>Embryophyta</taxon>
        <taxon>Tracheophyta</taxon>
        <taxon>Spermatophyta</taxon>
        <taxon>Magnoliopsida</taxon>
        <taxon>Liliopsida</taxon>
        <taxon>Poales</taxon>
        <taxon>Poaceae</taxon>
        <taxon>PACMAD clade</taxon>
        <taxon>Arundinoideae</taxon>
        <taxon>Arundineae</taxon>
        <taxon>Arundo</taxon>
    </lineage>
</organism>
<proteinExistence type="predicted"/>
<name>A0A0A9DRF4_ARUDO</name>
<reference evidence="1" key="1">
    <citation type="submission" date="2014-09" db="EMBL/GenBank/DDBJ databases">
        <authorList>
            <person name="Magalhaes I.L.F."/>
            <person name="Oliveira U."/>
            <person name="Santos F.R."/>
            <person name="Vidigal T.H.D.A."/>
            <person name="Brescovit A.D."/>
            <person name="Santos A.J."/>
        </authorList>
    </citation>
    <scope>NUCLEOTIDE SEQUENCE</scope>
    <source>
        <tissue evidence="1">Shoot tissue taken approximately 20 cm above the soil surface</tissue>
    </source>
</reference>
<sequence length="63" mass="7119">MTVPPLHRHSVVRDCERVTEATVARGPCTCDNGSLKVTTIARDKSMYTTFIFFIEAVLKTEQF</sequence>
<dbReference type="AlphaFoldDB" id="A0A0A9DRF4"/>